<evidence type="ECO:0000313" key="3">
    <source>
        <dbReference type="Proteomes" id="UP000699042"/>
    </source>
</evidence>
<name>A0A9P7UHX0_9PEZI</name>
<feature type="region of interest" description="Disordered" evidence="1">
    <location>
        <begin position="1"/>
        <end position="29"/>
    </location>
</feature>
<comment type="caution">
    <text evidence="2">The sequence shown here is derived from an EMBL/GenBank/DDBJ whole genome shotgun (WGS) entry which is preliminary data.</text>
</comment>
<evidence type="ECO:0000313" key="2">
    <source>
        <dbReference type="EMBL" id="KAG7053962.1"/>
    </source>
</evidence>
<proteinExistence type="predicted"/>
<organism evidence="2 3">
    <name type="scientific">Colletotrichum scovillei</name>
    <dbReference type="NCBI Taxonomy" id="1209932"/>
    <lineage>
        <taxon>Eukaryota</taxon>
        <taxon>Fungi</taxon>
        <taxon>Dikarya</taxon>
        <taxon>Ascomycota</taxon>
        <taxon>Pezizomycotina</taxon>
        <taxon>Sordariomycetes</taxon>
        <taxon>Hypocreomycetidae</taxon>
        <taxon>Glomerellales</taxon>
        <taxon>Glomerellaceae</taxon>
        <taxon>Colletotrichum</taxon>
        <taxon>Colletotrichum acutatum species complex</taxon>
    </lineage>
</organism>
<accession>A0A9P7UHX0</accession>
<reference evidence="2" key="1">
    <citation type="submission" date="2021-05" db="EMBL/GenBank/DDBJ databases">
        <title>Comparative genomics of three Colletotrichum scovillei strains and genetic complementation revealed genes involved fungal growth and virulence on chili pepper.</title>
        <authorList>
            <person name="Hsieh D.-K."/>
            <person name="Chuang S.-C."/>
            <person name="Chen C.-Y."/>
            <person name="Chao Y.-T."/>
            <person name="Lu M.-Y.J."/>
            <person name="Lee M.-H."/>
            <person name="Shih M.-C."/>
        </authorList>
    </citation>
    <scope>NUCLEOTIDE SEQUENCE</scope>
    <source>
        <strain evidence="2">Coll-153</strain>
    </source>
</reference>
<sequence length="66" mass="7432">MTASRPSFHEIRQGHQRHPPSASKLTRDLFHGPGIWVGHLKERDRSEQRGKVIPLSSQPPVNGLES</sequence>
<protein>
    <submittedName>
        <fullName evidence="2">Uncharacterized protein</fullName>
    </submittedName>
</protein>
<feature type="compositionally biased region" description="Polar residues" evidence="1">
    <location>
        <begin position="55"/>
        <end position="66"/>
    </location>
</feature>
<keyword evidence="3" id="KW-1185">Reference proteome</keyword>
<feature type="region of interest" description="Disordered" evidence="1">
    <location>
        <begin position="41"/>
        <end position="66"/>
    </location>
</feature>
<gene>
    <name evidence="2" type="ORF">JMJ77_001038</name>
</gene>
<feature type="compositionally biased region" description="Basic and acidic residues" evidence="1">
    <location>
        <begin position="41"/>
        <end position="50"/>
    </location>
</feature>
<dbReference type="Proteomes" id="UP000699042">
    <property type="component" value="Unassembled WGS sequence"/>
</dbReference>
<dbReference type="AlphaFoldDB" id="A0A9P7UHX0"/>
<evidence type="ECO:0000256" key="1">
    <source>
        <dbReference type="SAM" id="MobiDB-lite"/>
    </source>
</evidence>
<dbReference type="EMBL" id="JAESDN010000003">
    <property type="protein sequence ID" value="KAG7053962.1"/>
    <property type="molecule type" value="Genomic_DNA"/>
</dbReference>